<dbReference type="EMBL" id="DS028094">
    <property type="protein sequence ID" value="KMP04260.1"/>
    <property type="molecule type" value="Genomic_DNA"/>
</dbReference>
<dbReference type="Proteomes" id="UP000054565">
    <property type="component" value="Unassembled WGS sequence"/>
</dbReference>
<sequence length="261" mass="29153">MHAFLWGRPRRRGNIYAHSQALAVLLGTSDAAVVAQLRRRSRPTCRPIDSRCGEPLRCKHCYKRSSGAKAKKWFQISLAGNFPRQARDETVAEQKKLRGELYLAFHSAEPFRADLSLEDILGRADIASPSDEKHQINPLKANAGSRHESQLTPNATSRWSINPSLCVMHPGPGSGISSIQSKERTGRFQGMAHDPRPTTHMPTACFCYMNDRTSKRVEALKLPGEWWGKKGHFDSLAKQLSAFSSLKPTFAIYTCLRAIPT</sequence>
<organism evidence="1 2">
    <name type="scientific">Coccidioides immitis RMSCC 2394</name>
    <dbReference type="NCBI Taxonomy" id="404692"/>
    <lineage>
        <taxon>Eukaryota</taxon>
        <taxon>Fungi</taxon>
        <taxon>Dikarya</taxon>
        <taxon>Ascomycota</taxon>
        <taxon>Pezizomycotina</taxon>
        <taxon>Eurotiomycetes</taxon>
        <taxon>Eurotiomycetidae</taxon>
        <taxon>Onygenales</taxon>
        <taxon>Onygenaceae</taxon>
        <taxon>Coccidioides</taxon>
    </lineage>
</organism>
<reference evidence="2" key="1">
    <citation type="journal article" date="2010" name="Genome Res.">
        <title>Population genomic sequencing of Coccidioides fungi reveals recent hybridization and transposon control.</title>
        <authorList>
            <person name="Neafsey D.E."/>
            <person name="Barker B.M."/>
            <person name="Sharpton T.J."/>
            <person name="Stajich J.E."/>
            <person name="Park D.J."/>
            <person name="Whiston E."/>
            <person name="Hung C.-Y."/>
            <person name="McMahan C."/>
            <person name="White J."/>
            <person name="Sykes S."/>
            <person name="Heiman D."/>
            <person name="Young S."/>
            <person name="Zeng Q."/>
            <person name="Abouelleil A."/>
            <person name="Aftuck L."/>
            <person name="Bessette D."/>
            <person name="Brown A."/>
            <person name="FitzGerald M."/>
            <person name="Lui A."/>
            <person name="Macdonald J.P."/>
            <person name="Priest M."/>
            <person name="Orbach M.J."/>
            <person name="Galgiani J.N."/>
            <person name="Kirkland T.N."/>
            <person name="Cole G.T."/>
            <person name="Birren B.W."/>
            <person name="Henn M.R."/>
            <person name="Taylor J.W."/>
            <person name="Rounsley S.D."/>
        </authorList>
    </citation>
    <scope>NUCLEOTIDE SEQUENCE [LARGE SCALE GENOMIC DNA]</scope>
    <source>
        <strain evidence="2">RMSCC 2394</strain>
    </source>
</reference>
<gene>
    <name evidence="1" type="ORF">CIRG_03951</name>
</gene>
<evidence type="ECO:0000313" key="2">
    <source>
        <dbReference type="Proteomes" id="UP000054565"/>
    </source>
</evidence>
<dbReference type="AlphaFoldDB" id="A0A0J6Y953"/>
<evidence type="ECO:0000313" key="1">
    <source>
        <dbReference type="EMBL" id="KMP04260.1"/>
    </source>
</evidence>
<protein>
    <submittedName>
        <fullName evidence="1">Uncharacterized protein</fullName>
    </submittedName>
</protein>
<name>A0A0J6Y953_COCIT</name>
<accession>A0A0J6Y953</accession>
<proteinExistence type="predicted"/>